<organism evidence="2 3">
    <name type="scientific">Photobacterium halotolerans</name>
    <dbReference type="NCBI Taxonomy" id="265726"/>
    <lineage>
        <taxon>Bacteria</taxon>
        <taxon>Pseudomonadati</taxon>
        <taxon>Pseudomonadota</taxon>
        <taxon>Gammaproteobacteria</taxon>
        <taxon>Vibrionales</taxon>
        <taxon>Vibrionaceae</taxon>
        <taxon>Photobacterium</taxon>
    </lineage>
</organism>
<protein>
    <submittedName>
        <fullName evidence="2">DUF1365 family protein</fullName>
    </submittedName>
</protein>
<dbReference type="PANTHER" id="PTHR33973">
    <property type="entry name" value="OS07G0153300 PROTEIN"/>
    <property type="match status" value="1"/>
</dbReference>
<feature type="compositionally biased region" description="Basic and acidic residues" evidence="1">
    <location>
        <begin position="270"/>
        <end position="292"/>
    </location>
</feature>
<gene>
    <name evidence="2" type="ORF">CAG72_00955</name>
</gene>
<dbReference type="Pfam" id="PF07103">
    <property type="entry name" value="DUF1365"/>
    <property type="match status" value="1"/>
</dbReference>
<reference evidence="2 3" key="1">
    <citation type="submission" date="2017-05" db="EMBL/GenBank/DDBJ databases">
        <title>High clonality and local adaptation shapes Vibrionaceae linages within an endangered oasis.</title>
        <authorList>
            <person name="Vazquez-Rosas-Landa M."/>
        </authorList>
    </citation>
    <scope>NUCLEOTIDE SEQUENCE [LARGE SCALE GENOMIC DNA]</scope>
    <source>
        <strain evidence="2 3">P46_P4S1P180</strain>
    </source>
</reference>
<evidence type="ECO:0000313" key="3">
    <source>
        <dbReference type="Proteomes" id="UP000465712"/>
    </source>
</evidence>
<evidence type="ECO:0000313" key="2">
    <source>
        <dbReference type="EMBL" id="NAW63775.1"/>
    </source>
</evidence>
<feature type="compositionally biased region" description="Basic and acidic residues" evidence="1">
    <location>
        <begin position="252"/>
        <end position="262"/>
    </location>
</feature>
<feature type="region of interest" description="Disordered" evidence="1">
    <location>
        <begin position="251"/>
        <end position="292"/>
    </location>
</feature>
<dbReference type="PANTHER" id="PTHR33973:SF4">
    <property type="entry name" value="OS07G0153300 PROTEIN"/>
    <property type="match status" value="1"/>
</dbReference>
<dbReference type="Proteomes" id="UP000465712">
    <property type="component" value="Unassembled WGS sequence"/>
</dbReference>
<evidence type="ECO:0000256" key="1">
    <source>
        <dbReference type="SAM" id="MobiDB-lite"/>
    </source>
</evidence>
<dbReference type="InterPro" id="IPR010775">
    <property type="entry name" value="DUF1365"/>
</dbReference>
<comment type="caution">
    <text evidence="2">The sequence shown here is derived from an EMBL/GenBank/DDBJ whole genome shotgun (WGS) entry which is preliminary data.</text>
</comment>
<dbReference type="AlphaFoldDB" id="A0A7X4WAG1"/>
<accession>A0A7X4WAG1</accession>
<proteinExistence type="predicted"/>
<sequence length="292" mass="34339">MSDLQSGLCVGQVRHRRYTPAKHAFSYPMFMPLIDLDEVTSLSEQVVGFGCRWYHPARWRREDYLRSEGEGPLKIRVQDKLFQLTGERLAGKVKQLCQLRYFGLYFSPLNLYYCFDEQGEWRWLLAEVSNTPWNQRHYYAVPAVSDWHEKPWLQGKAFHVSPFNPMAQHYLWRLKPPVSQVFVHLDIIGNDTGSTVMDATMVLRKQAFTTRVLWRLLRQTPVQTLKVVAGIYWQAMKLWWKKVPFHGHPNGHPKDAHFHTDTVKGFTSDKPSEENNRNAEVDDVEHRNEKQL</sequence>
<dbReference type="EMBL" id="WXWW01000019">
    <property type="protein sequence ID" value="NAW63775.1"/>
    <property type="molecule type" value="Genomic_DNA"/>
</dbReference>
<dbReference type="RefSeq" id="WP_161442190.1">
    <property type="nucleotide sequence ID" value="NZ_WXWW01000019.1"/>
</dbReference>
<name>A0A7X4WAG1_9GAMM</name>